<organism evidence="1 2">
    <name type="scientific">Legionella spiritensis</name>
    <dbReference type="NCBI Taxonomy" id="452"/>
    <lineage>
        <taxon>Bacteria</taxon>
        <taxon>Pseudomonadati</taxon>
        <taxon>Pseudomonadota</taxon>
        <taxon>Gammaproteobacteria</taxon>
        <taxon>Legionellales</taxon>
        <taxon>Legionellaceae</taxon>
        <taxon>Legionella</taxon>
    </lineage>
</organism>
<dbReference type="EMBL" id="LNYX01000006">
    <property type="protein sequence ID" value="KTD65516.1"/>
    <property type="molecule type" value="Genomic_DNA"/>
</dbReference>
<sequence>MIINVLAPFFCKIIVARKKACGRIAGFMHQYYPALRLRLHGGLQKTLQKRNKSHTLSANHL</sequence>
<evidence type="ECO:0000313" key="1">
    <source>
        <dbReference type="EMBL" id="KTD65516.1"/>
    </source>
</evidence>
<dbReference type="Proteomes" id="UP000054877">
    <property type="component" value="Unassembled WGS sequence"/>
</dbReference>
<reference evidence="1 2" key="1">
    <citation type="submission" date="2015-11" db="EMBL/GenBank/DDBJ databases">
        <title>Genomic analysis of 38 Legionella species identifies large and diverse effector repertoires.</title>
        <authorList>
            <person name="Burstein D."/>
            <person name="Amaro F."/>
            <person name="Zusman T."/>
            <person name="Lifshitz Z."/>
            <person name="Cohen O."/>
            <person name="Gilbert J.A."/>
            <person name="Pupko T."/>
            <person name="Shuman H.A."/>
            <person name="Segal G."/>
        </authorList>
    </citation>
    <scope>NUCLEOTIDE SEQUENCE [LARGE SCALE GENOMIC DNA]</scope>
    <source>
        <strain evidence="1 2">Mt.St.Helens-9</strain>
    </source>
</reference>
<proteinExistence type="predicted"/>
<evidence type="ECO:0000313" key="2">
    <source>
        <dbReference type="Proteomes" id="UP000054877"/>
    </source>
</evidence>
<gene>
    <name evidence="1" type="ORF">Lspi_0590</name>
</gene>
<comment type="caution">
    <text evidence="1">The sequence shown here is derived from an EMBL/GenBank/DDBJ whole genome shotgun (WGS) entry which is preliminary data.</text>
</comment>
<dbReference type="AlphaFoldDB" id="A0A0W0Z8T8"/>
<accession>A0A0W0Z8T8</accession>
<name>A0A0W0Z8T8_LEGSP</name>
<keyword evidence="2" id="KW-1185">Reference proteome</keyword>
<dbReference type="STRING" id="452.Lspi_0590"/>
<protein>
    <submittedName>
        <fullName evidence="1">Uncharacterized protein</fullName>
    </submittedName>
</protein>